<sequence>MSRSLMRHTIAELEQLFDALKTDPKTLKAWRKNCSTGICRVPLRF</sequence>
<dbReference type="EMBL" id="FOVJ01000007">
    <property type="protein sequence ID" value="SFO09502.1"/>
    <property type="molecule type" value="Genomic_DNA"/>
</dbReference>
<reference evidence="2" key="1">
    <citation type="submission" date="2016-10" db="EMBL/GenBank/DDBJ databases">
        <authorList>
            <person name="Varghese N."/>
        </authorList>
    </citation>
    <scope>NUCLEOTIDE SEQUENCE [LARGE SCALE GENOMIC DNA]</scope>
    <source>
        <strain evidence="2">Nsp8</strain>
    </source>
</reference>
<dbReference type="AlphaFoldDB" id="A0A1I5EDD1"/>
<dbReference type="RefSeq" id="WP_177186986.1">
    <property type="nucleotide sequence ID" value="NZ_FOVJ01000007.1"/>
</dbReference>
<gene>
    <name evidence="1" type="ORF">SAMN05216386_2614</name>
</gene>
<evidence type="ECO:0000313" key="2">
    <source>
        <dbReference type="Proteomes" id="UP000183107"/>
    </source>
</evidence>
<organism evidence="1 2">
    <name type="scientific">Nitrosospira briensis</name>
    <dbReference type="NCBI Taxonomy" id="35799"/>
    <lineage>
        <taxon>Bacteria</taxon>
        <taxon>Pseudomonadati</taxon>
        <taxon>Pseudomonadota</taxon>
        <taxon>Betaproteobacteria</taxon>
        <taxon>Nitrosomonadales</taxon>
        <taxon>Nitrosomonadaceae</taxon>
        <taxon>Nitrosospira</taxon>
    </lineage>
</organism>
<keyword evidence="2" id="KW-1185">Reference proteome</keyword>
<name>A0A1I5EDD1_9PROT</name>
<evidence type="ECO:0000313" key="1">
    <source>
        <dbReference type="EMBL" id="SFO09502.1"/>
    </source>
</evidence>
<accession>A0A1I5EDD1</accession>
<dbReference type="Proteomes" id="UP000183107">
    <property type="component" value="Unassembled WGS sequence"/>
</dbReference>
<proteinExistence type="predicted"/>
<protein>
    <submittedName>
        <fullName evidence="1">Uncharacterized protein</fullName>
    </submittedName>
</protein>